<keyword evidence="6 7" id="KW-0472">Membrane</keyword>
<comment type="subcellular location">
    <subcellularLocation>
        <location evidence="1 7">Cell membrane</location>
        <topology evidence="1 7">Multi-pass membrane protein</topology>
    </subcellularLocation>
</comment>
<accession>A0A0T5XVP6</accession>
<proteinExistence type="inferred from homology"/>
<keyword evidence="5 7" id="KW-1133">Transmembrane helix</keyword>
<comment type="caution">
    <text evidence="7">Lacks conserved residue(s) required for the propagation of feature annotation.</text>
</comment>
<gene>
    <name evidence="10" type="ORF">ERS007703_02448</name>
</gene>
<evidence type="ECO:0000313" key="11">
    <source>
        <dbReference type="Proteomes" id="UP000038802"/>
    </source>
</evidence>
<dbReference type="EMBL" id="CSAE01000267">
    <property type="protein sequence ID" value="COV98319.1"/>
    <property type="molecule type" value="Genomic_DNA"/>
</dbReference>
<dbReference type="PANTHER" id="PTHR12677:SF58">
    <property type="entry name" value="TVP38_TMEM64 FAMILY MEMBRANE PROTEIN RV0625C"/>
    <property type="match status" value="1"/>
</dbReference>
<sequence>MLAGRRPRSRGSPANAGDDGRGQRRCGTITVSMSTHNDSAPTSRRRHIVRLVVFAGFLVGMFYLVAATDVIDVAAVRGAVSATGPAAPLTYVVVSAVLGALFVPGPILAASSGLLFGPLVGVFVTLGATVGTAVVASLVGRRAGRASARALLGGERADRTDALIERCGLWAVVGQRFVPGISDAFASYAFGTFGVPLWQMAVGAFIGSAPRAFAYTALGAAIGDRSPLLASCAIAVWCVTAIIGAFAARHGYRQWRAHARGDGADGGVEDPDREVGAR</sequence>
<feature type="transmembrane region" description="Helical" evidence="7">
    <location>
        <begin position="48"/>
        <end position="66"/>
    </location>
</feature>
<dbReference type="Proteomes" id="UP000038802">
    <property type="component" value="Unassembled WGS sequence"/>
</dbReference>
<evidence type="ECO:0000256" key="3">
    <source>
        <dbReference type="ARBA" id="ARBA00022475"/>
    </source>
</evidence>
<feature type="region of interest" description="Disordered" evidence="8">
    <location>
        <begin position="1"/>
        <end position="25"/>
    </location>
</feature>
<evidence type="ECO:0000256" key="6">
    <source>
        <dbReference type="ARBA" id="ARBA00023136"/>
    </source>
</evidence>
<comment type="similarity">
    <text evidence="2 7">Belongs to the TVP38/TMEM64 family.</text>
</comment>
<protein>
    <recommendedName>
        <fullName evidence="7">TVP38/TMEM64 family membrane protein</fullName>
    </recommendedName>
</protein>
<evidence type="ECO:0000256" key="8">
    <source>
        <dbReference type="SAM" id="MobiDB-lite"/>
    </source>
</evidence>
<feature type="transmembrane region" description="Helical" evidence="7">
    <location>
        <begin position="86"/>
        <end position="103"/>
    </location>
</feature>
<evidence type="ECO:0000256" key="2">
    <source>
        <dbReference type="ARBA" id="ARBA00008640"/>
    </source>
</evidence>
<dbReference type="Pfam" id="PF09335">
    <property type="entry name" value="VTT_dom"/>
    <property type="match status" value="1"/>
</dbReference>
<evidence type="ECO:0000256" key="5">
    <source>
        <dbReference type="ARBA" id="ARBA00022989"/>
    </source>
</evidence>
<evidence type="ECO:0000256" key="7">
    <source>
        <dbReference type="RuleBase" id="RU366058"/>
    </source>
</evidence>
<keyword evidence="3 7" id="KW-1003">Cell membrane</keyword>
<dbReference type="STRING" id="115862.BBG46_03385"/>
<evidence type="ECO:0000256" key="1">
    <source>
        <dbReference type="ARBA" id="ARBA00004651"/>
    </source>
</evidence>
<evidence type="ECO:0000313" key="10">
    <source>
        <dbReference type="EMBL" id="COV98319.1"/>
    </source>
</evidence>
<feature type="transmembrane region" description="Helical" evidence="7">
    <location>
        <begin position="228"/>
        <end position="248"/>
    </location>
</feature>
<name>A0A0T5XVP6_MYCTX</name>
<keyword evidence="4 7" id="KW-0812">Transmembrane</keyword>
<evidence type="ECO:0000256" key="4">
    <source>
        <dbReference type="ARBA" id="ARBA00022692"/>
    </source>
</evidence>
<dbReference type="GO" id="GO:0005886">
    <property type="term" value="C:plasma membrane"/>
    <property type="evidence" value="ECO:0007669"/>
    <property type="project" value="UniProtKB-SubCell"/>
</dbReference>
<feature type="transmembrane region" description="Helical" evidence="7">
    <location>
        <begin position="115"/>
        <end position="139"/>
    </location>
</feature>
<dbReference type="PATRIC" id="fig|1773.2322.peg.62"/>
<dbReference type="InterPro" id="IPR015414">
    <property type="entry name" value="TMEM64"/>
</dbReference>
<organism evidence="10 11">
    <name type="scientific">Mycobacterium tuberculosis</name>
    <dbReference type="NCBI Taxonomy" id="1773"/>
    <lineage>
        <taxon>Bacteria</taxon>
        <taxon>Bacillati</taxon>
        <taxon>Actinomycetota</taxon>
        <taxon>Actinomycetes</taxon>
        <taxon>Mycobacteriales</taxon>
        <taxon>Mycobacteriaceae</taxon>
        <taxon>Mycobacterium</taxon>
        <taxon>Mycobacterium tuberculosis complex</taxon>
    </lineage>
</organism>
<dbReference type="AlphaFoldDB" id="A0A0T5XVP6"/>
<dbReference type="InterPro" id="IPR032816">
    <property type="entry name" value="VTT_dom"/>
</dbReference>
<evidence type="ECO:0000259" key="9">
    <source>
        <dbReference type="Pfam" id="PF09335"/>
    </source>
</evidence>
<feature type="domain" description="VTT" evidence="9">
    <location>
        <begin position="103"/>
        <end position="220"/>
    </location>
</feature>
<reference evidence="11" key="1">
    <citation type="submission" date="2015-03" db="EMBL/GenBank/DDBJ databases">
        <authorList>
            <consortium name="Pathogen Informatics"/>
        </authorList>
    </citation>
    <scope>NUCLEOTIDE SEQUENCE [LARGE SCALE GENOMIC DNA]</scope>
    <source>
        <strain evidence="11">K00500041</strain>
    </source>
</reference>
<dbReference type="PANTHER" id="PTHR12677">
    <property type="entry name" value="GOLGI APPARATUS MEMBRANE PROTEIN TVP38-RELATED"/>
    <property type="match status" value="1"/>
</dbReference>